<dbReference type="InterPro" id="IPR011009">
    <property type="entry name" value="Kinase-like_dom_sf"/>
</dbReference>
<keyword evidence="11" id="KW-0320">Glycogen biosynthesis</keyword>
<dbReference type="OrthoDB" id="3787729at2"/>
<evidence type="ECO:0000256" key="2">
    <source>
        <dbReference type="ARBA" id="ARBA00006219"/>
    </source>
</evidence>
<dbReference type="GO" id="GO:0005524">
    <property type="term" value="F:ATP binding"/>
    <property type="evidence" value="ECO:0007669"/>
    <property type="project" value="UniProtKB-KW"/>
</dbReference>
<reference evidence="18 19" key="1">
    <citation type="submission" date="2018-03" db="EMBL/GenBank/DDBJ databases">
        <title>Genomic Encyclopedia of Archaeal and Bacterial Type Strains, Phase II (KMG-II): from individual species to whole genera.</title>
        <authorList>
            <person name="Goeker M."/>
        </authorList>
    </citation>
    <scope>NUCLEOTIDE SEQUENCE [LARGE SCALE GENOMIC DNA]</scope>
    <source>
        <strain evidence="18 19">ATCC BAA-1496</strain>
    </source>
</reference>
<evidence type="ECO:0000256" key="10">
    <source>
        <dbReference type="ARBA" id="ARBA00022840"/>
    </source>
</evidence>
<evidence type="ECO:0000256" key="13">
    <source>
        <dbReference type="ARBA" id="ARBA00031251"/>
    </source>
</evidence>
<proteinExistence type="inferred from homology"/>
<feature type="domain" description="Maltokinase N-terminal cap" evidence="17">
    <location>
        <begin position="20"/>
        <end position="107"/>
    </location>
</feature>
<evidence type="ECO:0000256" key="6">
    <source>
        <dbReference type="ARBA" id="ARBA00022600"/>
    </source>
</evidence>
<dbReference type="RefSeq" id="WP_106296438.1">
    <property type="nucleotide sequence ID" value="NZ_PVTI01000003.1"/>
</dbReference>
<evidence type="ECO:0000256" key="12">
    <source>
        <dbReference type="ARBA" id="ARBA00023277"/>
    </source>
</evidence>
<dbReference type="AlphaFoldDB" id="A0A2T0UY54"/>
<evidence type="ECO:0000256" key="7">
    <source>
        <dbReference type="ARBA" id="ARBA00022679"/>
    </source>
</evidence>
<protein>
    <recommendedName>
        <fullName evidence="5">Maltokinase</fullName>
        <ecNumber evidence="4">2.7.1.175</ecNumber>
    </recommendedName>
    <alternativeName>
        <fullName evidence="13">Maltose-1-phosphate synthase</fullName>
    </alternativeName>
</protein>
<keyword evidence="6" id="KW-0321">Glycogen metabolism</keyword>
<comment type="pathway">
    <text evidence="1">Glycan biosynthesis; glycogen biosynthesis.</text>
</comment>
<keyword evidence="19" id="KW-1185">Reference proteome</keyword>
<keyword evidence="8" id="KW-0547">Nucleotide-binding</keyword>
<dbReference type="SUPFAM" id="SSF56112">
    <property type="entry name" value="Protein kinase-like (PK-like)"/>
    <property type="match status" value="1"/>
</dbReference>
<dbReference type="Pfam" id="PF18085">
    <property type="entry name" value="Mak_N_cap"/>
    <property type="match status" value="1"/>
</dbReference>
<evidence type="ECO:0000256" key="14">
    <source>
        <dbReference type="ARBA" id="ARBA00049067"/>
    </source>
</evidence>
<dbReference type="EMBL" id="PVTI01000003">
    <property type="protein sequence ID" value="PRY62863.1"/>
    <property type="molecule type" value="Genomic_DNA"/>
</dbReference>
<evidence type="ECO:0000256" key="1">
    <source>
        <dbReference type="ARBA" id="ARBA00004964"/>
    </source>
</evidence>
<accession>A0A2T0UY54</accession>
<feature type="domain" description="Aminoglycoside phosphotransferase" evidence="16">
    <location>
        <begin position="207"/>
        <end position="359"/>
    </location>
</feature>
<dbReference type="EC" id="2.7.1.175" evidence="4"/>
<evidence type="ECO:0000256" key="15">
    <source>
        <dbReference type="SAM" id="MobiDB-lite"/>
    </source>
</evidence>
<keyword evidence="10" id="KW-0067">ATP-binding</keyword>
<organism evidence="18 19">
    <name type="scientific">Knoellia remsis</name>
    <dbReference type="NCBI Taxonomy" id="407159"/>
    <lineage>
        <taxon>Bacteria</taxon>
        <taxon>Bacillati</taxon>
        <taxon>Actinomycetota</taxon>
        <taxon>Actinomycetes</taxon>
        <taxon>Micrococcales</taxon>
        <taxon>Intrasporangiaceae</taxon>
        <taxon>Knoellia</taxon>
    </lineage>
</organism>
<dbReference type="Pfam" id="PF01636">
    <property type="entry name" value="APH"/>
    <property type="match status" value="1"/>
</dbReference>
<dbReference type="UniPathway" id="UPA00164"/>
<dbReference type="GO" id="GO:0016301">
    <property type="term" value="F:kinase activity"/>
    <property type="evidence" value="ECO:0007669"/>
    <property type="project" value="UniProtKB-KW"/>
</dbReference>
<dbReference type="InterPro" id="IPR040999">
    <property type="entry name" value="Mak_N_cap"/>
</dbReference>
<evidence type="ECO:0000256" key="11">
    <source>
        <dbReference type="ARBA" id="ARBA00023056"/>
    </source>
</evidence>
<dbReference type="Proteomes" id="UP000237822">
    <property type="component" value="Unassembled WGS sequence"/>
</dbReference>
<evidence type="ECO:0000256" key="4">
    <source>
        <dbReference type="ARBA" id="ARBA00011962"/>
    </source>
</evidence>
<dbReference type="Gene3D" id="3.90.1200.10">
    <property type="match status" value="1"/>
</dbReference>
<evidence type="ECO:0000256" key="5">
    <source>
        <dbReference type="ARBA" id="ARBA00013882"/>
    </source>
</evidence>
<evidence type="ECO:0000259" key="16">
    <source>
        <dbReference type="Pfam" id="PF01636"/>
    </source>
</evidence>
<dbReference type="InterPro" id="IPR002575">
    <property type="entry name" value="Aminoglycoside_PTrfase"/>
</dbReference>
<feature type="region of interest" description="Disordered" evidence="15">
    <location>
        <begin position="467"/>
        <end position="490"/>
    </location>
</feature>
<evidence type="ECO:0000256" key="8">
    <source>
        <dbReference type="ARBA" id="ARBA00022741"/>
    </source>
</evidence>
<dbReference type="GO" id="GO:0005978">
    <property type="term" value="P:glycogen biosynthetic process"/>
    <property type="evidence" value="ECO:0007669"/>
    <property type="project" value="UniProtKB-UniPathway"/>
</dbReference>
<name>A0A2T0UY54_9MICO</name>
<comment type="similarity">
    <text evidence="2">Belongs to the aminoglycoside phosphotransferase family.</text>
</comment>
<evidence type="ECO:0000313" key="19">
    <source>
        <dbReference type="Proteomes" id="UP000237822"/>
    </source>
</evidence>
<evidence type="ECO:0000259" key="17">
    <source>
        <dbReference type="Pfam" id="PF18085"/>
    </source>
</evidence>
<gene>
    <name evidence="18" type="ORF">BCF74_10370</name>
</gene>
<keyword evidence="7" id="KW-0808">Transferase</keyword>
<keyword evidence="12" id="KW-0119">Carbohydrate metabolism</keyword>
<keyword evidence="9" id="KW-0418">Kinase</keyword>
<evidence type="ECO:0000313" key="18">
    <source>
        <dbReference type="EMBL" id="PRY62863.1"/>
    </source>
</evidence>
<comment type="subunit">
    <text evidence="3">Monomer.</text>
</comment>
<sequence length="490" mass="53248">MAEILHADLEPTRAQLVESWIAHQRWYAAKGSQPRLRLVDSWRLDDPEGRSGVETLIVADGSGSTPVHYQVPVTYRDAPLEGHEDHLIGTTEHSVLGTRWVYDGVHDPAYTGALMLFVTGAAEAQSGSVSDTPDPRVTSSQVRPMRPVVRSARVLSGEQSNTSIIYDATDEDGSPAPVIIKVFRMLADGENPDVVLQSALVRAGSDRVPAVLGSIAGEWTTGDARTAYGHFAFAQEFLPGVEDAWRVALRAAEDGEDFTEPARELGAATAEVHATLAEALGTSETTPEVARDLVSGMRARYAAAAAEAPALHQHEDAVMALLDASLDANWPALQRIHGDYHLGQVLRSPERGWILLDFEGEPLRPLSERTEPDQWLRDIAGMLRSFDYAGGAVEHAGSGSARDWVTAAQQAFLDGYTATKGDDPRDHGTLLDAFELDKAMYEVVYEVRNRPSWVDIPLAAVERLAARTHDGATGTPARTRHTDKTEEDPT</sequence>
<comment type="catalytic activity">
    <reaction evidence="14">
        <text>D-maltose + ATP = alpha-maltose 1-phosphate + ADP + H(+)</text>
        <dbReference type="Rhea" id="RHEA:31915"/>
        <dbReference type="ChEBI" id="CHEBI:15378"/>
        <dbReference type="ChEBI" id="CHEBI:17306"/>
        <dbReference type="ChEBI" id="CHEBI:30616"/>
        <dbReference type="ChEBI" id="CHEBI:63576"/>
        <dbReference type="ChEBI" id="CHEBI:456216"/>
        <dbReference type="EC" id="2.7.1.175"/>
    </reaction>
</comment>
<comment type="caution">
    <text evidence="18">The sequence shown here is derived from an EMBL/GenBank/DDBJ whole genome shotgun (WGS) entry which is preliminary data.</text>
</comment>
<evidence type="ECO:0000256" key="3">
    <source>
        <dbReference type="ARBA" id="ARBA00011245"/>
    </source>
</evidence>
<evidence type="ECO:0000256" key="9">
    <source>
        <dbReference type="ARBA" id="ARBA00022777"/>
    </source>
</evidence>